<gene>
    <name evidence="1" type="ORF">H9K76_12925</name>
</gene>
<dbReference type="EMBL" id="CP060714">
    <property type="protein sequence ID" value="QNN55557.1"/>
    <property type="molecule type" value="Genomic_DNA"/>
</dbReference>
<keyword evidence="2" id="KW-1185">Reference proteome</keyword>
<protein>
    <submittedName>
        <fullName evidence="1">Uncharacterized protein</fullName>
    </submittedName>
</protein>
<organism evidence="1 2">
    <name type="scientific">Diaphorobacter ruginosibacter</name>
    <dbReference type="NCBI Taxonomy" id="1715720"/>
    <lineage>
        <taxon>Bacteria</taxon>
        <taxon>Pseudomonadati</taxon>
        <taxon>Pseudomonadota</taxon>
        <taxon>Betaproteobacteria</taxon>
        <taxon>Burkholderiales</taxon>
        <taxon>Comamonadaceae</taxon>
        <taxon>Diaphorobacter</taxon>
    </lineage>
</organism>
<dbReference type="RefSeq" id="WP_187595830.1">
    <property type="nucleotide sequence ID" value="NZ_CP060714.1"/>
</dbReference>
<dbReference type="Proteomes" id="UP000515811">
    <property type="component" value="Chromosome"/>
</dbReference>
<evidence type="ECO:0000313" key="2">
    <source>
        <dbReference type="Proteomes" id="UP000515811"/>
    </source>
</evidence>
<name>A0A7G9RIY2_9BURK</name>
<reference evidence="1 2" key="1">
    <citation type="submission" date="2020-08" db="EMBL/GenBank/DDBJ databases">
        <title>Genome sequence of Diaphorobacter ruginosibacter DSM 27467T.</title>
        <authorList>
            <person name="Hyun D.-W."/>
            <person name="Bae J.-W."/>
        </authorList>
    </citation>
    <scope>NUCLEOTIDE SEQUENCE [LARGE SCALE GENOMIC DNA]</scope>
    <source>
        <strain evidence="1 2">DSM 27467</strain>
    </source>
</reference>
<sequence length="70" mass="8084">MAVKASELEAEFTEEQRQRYADWRQRIIDKVNTGDETHLRPAHYDAILSMLFPALAPRLAHGYGLNKQSQ</sequence>
<proteinExistence type="predicted"/>
<evidence type="ECO:0000313" key="1">
    <source>
        <dbReference type="EMBL" id="QNN55557.1"/>
    </source>
</evidence>
<accession>A0A7G9RIY2</accession>
<dbReference type="AlphaFoldDB" id="A0A7G9RIY2"/>
<dbReference type="KEGG" id="drg:H9K76_12925"/>